<dbReference type="OrthoDB" id="1263307at2759"/>
<dbReference type="InterPro" id="IPR029058">
    <property type="entry name" value="AB_hydrolase_fold"/>
</dbReference>
<reference evidence="3" key="1">
    <citation type="journal article" date="2014" name="Genome Announc.">
        <title>Genome sequence and annotation of Acremonium chrysogenum, producer of the beta-lactam antibiotic cephalosporin C.</title>
        <authorList>
            <person name="Terfehr D."/>
            <person name="Dahlmann T.A."/>
            <person name="Specht T."/>
            <person name="Zadra I."/>
            <person name="Kuernsteiner H."/>
            <person name="Kueck U."/>
        </authorList>
    </citation>
    <scope>NUCLEOTIDE SEQUENCE [LARGE SCALE GENOMIC DNA]</scope>
    <source>
        <strain evidence="3">ATCC 11550 / CBS 779.69 / DSM 880 / IAM 14645 / JCM 23072 / IMI 49137</strain>
    </source>
</reference>
<accession>A0A086TD91</accession>
<sequence>MADDNKKPLVLLVHGAWHQPLHYRALIDALKQKGFTVLAPPLASTGYDDSVEGKTYHDDAKRLRDALLPLLDEGRTAIAIGHSYGSLPMTTAIKGHTVTERTSRGLSGGITSAVYIASTPFFQTGISMFEAGGKKYTSDWFHDVDEKRLPLKLEIAKEAFYSGAEQSLKDQAASYLCHQARAPFETPVDCTPAELEIPKTFVICAEDKIFPKDLQAYTAEQWKASPVELVSGHSPWLNEANRDKIVELVVNEAARA</sequence>
<dbReference type="AlphaFoldDB" id="A0A086TD91"/>
<dbReference type="GO" id="GO:0016787">
    <property type="term" value="F:hydrolase activity"/>
    <property type="evidence" value="ECO:0007669"/>
    <property type="project" value="UniProtKB-KW"/>
</dbReference>
<dbReference type="Gene3D" id="3.40.50.1820">
    <property type="entry name" value="alpha/beta hydrolase"/>
    <property type="match status" value="1"/>
</dbReference>
<gene>
    <name evidence="2" type="ORF">ACRE_017940</name>
</gene>
<dbReference type="HOGENOM" id="CLU_046066_1_2_1"/>
<evidence type="ECO:0000313" key="3">
    <source>
        <dbReference type="Proteomes" id="UP000029964"/>
    </source>
</evidence>
<dbReference type="SUPFAM" id="SSF53474">
    <property type="entry name" value="alpha/beta-Hydrolases"/>
    <property type="match status" value="1"/>
</dbReference>
<dbReference type="Proteomes" id="UP000029964">
    <property type="component" value="Unassembled WGS sequence"/>
</dbReference>
<protein>
    <submittedName>
        <fullName evidence="2">Pyrethroid hydrolase-like protein</fullName>
    </submittedName>
</protein>
<dbReference type="Pfam" id="PF12697">
    <property type="entry name" value="Abhydrolase_6"/>
    <property type="match status" value="1"/>
</dbReference>
<evidence type="ECO:0000259" key="1">
    <source>
        <dbReference type="Pfam" id="PF12697"/>
    </source>
</evidence>
<dbReference type="PANTHER" id="PTHR37017:SF11">
    <property type="entry name" value="ESTERASE_LIPASE_THIOESTERASE DOMAIN-CONTAINING PROTEIN"/>
    <property type="match status" value="1"/>
</dbReference>
<name>A0A086TD91_HAPC1</name>
<dbReference type="EMBL" id="JPKY01000010">
    <property type="protein sequence ID" value="KFH47323.1"/>
    <property type="molecule type" value="Genomic_DNA"/>
</dbReference>
<keyword evidence="3" id="KW-1185">Reference proteome</keyword>
<dbReference type="STRING" id="857340.A0A086TD91"/>
<organism evidence="2 3">
    <name type="scientific">Hapsidospora chrysogenum (strain ATCC 11550 / CBS 779.69 / DSM 880 / IAM 14645 / JCM 23072 / IMI 49137)</name>
    <name type="common">Acremonium chrysogenum</name>
    <dbReference type="NCBI Taxonomy" id="857340"/>
    <lineage>
        <taxon>Eukaryota</taxon>
        <taxon>Fungi</taxon>
        <taxon>Dikarya</taxon>
        <taxon>Ascomycota</taxon>
        <taxon>Pezizomycotina</taxon>
        <taxon>Sordariomycetes</taxon>
        <taxon>Hypocreomycetidae</taxon>
        <taxon>Hypocreales</taxon>
        <taxon>Bionectriaceae</taxon>
        <taxon>Hapsidospora</taxon>
    </lineage>
</organism>
<dbReference type="InterPro" id="IPR000073">
    <property type="entry name" value="AB_hydrolase_1"/>
</dbReference>
<feature type="domain" description="AB hydrolase-1" evidence="1">
    <location>
        <begin position="10"/>
        <end position="244"/>
    </location>
</feature>
<dbReference type="InterPro" id="IPR052897">
    <property type="entry name" value="Sec-Metab_Biosynth_Hydrolase"/>
</dbReference>
<keyword evidence="2" id="KW-0378">Hydrolase</keyword>
<evidence type="ECO:0000313" key="2">
    <source>
        <dbReference type="EMBL" id="KFH47323.1"/>
    </source>
</evidence>
<dbReference type="PANTHER" id="PTHR37017">
    <property type="entry name" value="AB HYDROLASE-1 DOMAIN-CONTAINING PROTEIN-RELATED"/>
    <property type="match status" value="1"/>
</dbReference>
<proteinExistence type="predicted"/>
<comment type="caution">
    <text evidence="2">The sequence shown here is derived from an EMBL/GenBank/DDBJ whole genome shotgun (WGS) entry which is preliminary data.</text>
</comment>